<evidence type="ECO:0000313" key="3">
    <source>
        <dbReference type="EMBL" id="CAG5106023.1"/>
    </source>
</evidence>
<name>A0ABN7SRN1_OIKDI</name>
<feature type="region of interest" description="Disordered" evidence="1">
    <location>
        <begin position="664"/>
        <end position="689"/>
    </location>
</feature>
<feature type="compositionally biased region" description="Acidic residues" evidence="1">
    <location>
        <begin position="1406"/>
        <end position="1445"/>
    </location>
</feature>
<feature type="compositionally biased region" description="Basic residues" evidence="1">
    <location>
        <begin position="1217"/>
        <end position="1229"/>
    </location>
</feature>
<evidence type="ECO:0000313" key="4">
    <source>
        <dbReference type="Proteomes" id="UP001158576"/>
    </source>
</evidence>
<proteinExistence type="predicted"/>
<feature type="region of interest" description="Disordered" evidence="1">
    <location>
        <begin position="1175"/>
        <end position="1230"/>
    </location>
</feature>
<feature type="compositionally biased region" description="Polar residues" evidence="1">
    <location>
        <begin position="503"/>
        <end position="516"/>
    </location>
</feature>
<feature type="compositionally biased region" description="Polar residues" evidence="1">
    <location>
        <begin position="1447"/>
        <end position="1459"/>
    </location>
</feature>
<organism evidence="3 4">
    <name type="scientific">Oikopleura dioica</name>
    <name type="common">Tunicate</name>
    <dbReference type="NCBI Taxonomy" id="34765"/>
    <lineage>
        <taxon>Eukaryota</taxon>
        <taxon>Metazoa</taxon>
        <taxon>Chordata</taxon>
        <taxon>Tunicata</taxon>
        <taxon>Appendicularia</taxon>
        <taxon>Copelata</taxon>
        <taxon>Oikopleuridae</taxon>
        <taxon>Oikopleura</taxon>
    </lineage>
</organism>
<sequence length="1519" mass="172618">MAASVIDEDFKRTMKERKEYWEPIEKGLKDLEDAFKEAGFGDAEPHFKRLTYYLDKCKDTSDFEYHWSELKNTVEKPAVQKFQVIGDQAVVDFIEKNPDYFDDFKEVVIEPPRKKQRGRPARFKSGQDTKTDHALEFANELLKNERQKEAVFSNERGTLNKPYLMAVTRGKRDRLPQFYVNIDGLIRAIRVDHINLSGAFMAKCCGFMGPSKCKARHKIQITNKNLYHMIEAGDAGRERFALKENAPQLFDRSSYEMVPHDSITGVSNLSPLCEHTCDEVSIEEVIAKLKKKGHIDESETLESLTKNDNSSIAALGDSSDTDSVMEIDDFCDEPRRDSSNEDNIVVEGVLSNERGTLNLPHLVAVSKGKKGRLPKFFLNIDGDIRSVRPDKMNSTGGFMTICSGASGPIKCRTRHKIQIKDKSLFDIVKCEGSDRERTAIKEDAPSLYDRSSYEIIPYDSLGGVPNIATLCEHTCEKIHLEEVIALLRRNGQLDKSEEDDRNSLSNSALTNKISNERGSSSLPHLVAVVKGKQLPKFYVNIDGKIRAVRPQEINSSGMMIIKCSGHKCKGRHRFQVVDKSTIRPAKRKGCRDRYVFNEDAQNRFDRSSYEVIYHDSGHEHTCETSSVEEIIAALKMVNRDENQKLESLTKNENPNCLKERNYSASEISTDPEPMDHEENMPVERQRNQSKEDDLVVEGVGQVSLPHLIAVAPGKIVQTRPKFYVNICNTFYEMHQETLNLDGGVTLVCKKRDCSAKSKLRILDETMIAKEPGKRAPTFVEGCPNVFNRNFYEFERFDKTQAHTCVGEDLSYEEIRFKLSNVRVITPPKRLMIENGDPNAKPSTEILSIESGKCMGCCRTFSSSDLLIEHILKSHRCSDTYVLTYATHCFICLKEHKALRTHFRDTINGGSEISTAMKNLHIDMYEVYSGEPWQSKLVNRVEILPSKLRRSVLGNSLNEDKIFEQSTKGFTCYTIESGQCSSCHDNCDSWEGLLAHLEDQRYYLCREYYLTKEYCFICSKFYSKVSQHFNDVKRGKGGNFAGKQTLDIHNAFLERFIIPWKTKSRIPKNLFAANSSIADQDSSVVKVSRGHEIVIPSEYHPIVSGKCSNCNVQFENWKNLIAHIRGKQDCKDYHVRKYITFCFICARPFKQIKSHINDCLSGKVMTSPDERKMHELIKPIYIPNPKPFPKSKKQERRTKPRKADPENSSDEDESFKTGKIRNRRQKKTRKLLGNYNPKDMIEQVIEGDGTSMVPHLTAITIGMKRSPRYYVTISGKLRVLRCRSFSHQKETFRMQCVGCSSVYHSMEVIDKSLILHQGTKNATIDMSNPKIFDVNSYAMLPSETNEHGCSVSITKAMIRGIQRGEIEPSNLHATRDVDTRDIPAAPVEKRTTPKRASTKQSHHESGDSDEMEIDDGEDSQEETTISDEESDGLDEESEPDSDELMDSTEYSATESPIKSAESSRIDVDENMSDEAEDEPVTSTEGNEPQKTVNTQDKSEKEISFHLDTSSETNNPDNSSL</sequence>
<feature type="domain" description="C2H2-type" evidence="2">
    <location>
        <begin position="853"/>
        <end position="874"/>
    </location>
</feature>
<dbReference type="EMBL" id="OU015566">
    <property type="protein sequence ID" value="CAG5106023.1"/>
    <property type="molecule type" value="Genomic_DNA"/>
</dbReference>
<feature type="compositionally biased region" description="Polar residues" evidence="1">
    <location>
        <begin position="1479"/>
        <end position="1494"/>
    </location>
</feature>
<reference evidence="3 4" key="1">
    <citation type="submission" date="2021-04" db="EMBL/GenBank/DDBJ databases">
        <authorList>
            <person name="Bliznina A."/>
        </authorList>
    </citation>
    <scope>NUCLEOTIDE SEQUENCE [LARGE SCALE GENOMIC DNA]</scope>
</reference>
<feature type="compositionally biased region" description="Acidic residues" evidence="1">
    <location>
        <begin position="1467"/>
        <end position="1478"/>
    </location>
</feature>
<evidence type="ECO:0000256" key="1">
    <source>
        <dbReference type="SAM" id="MobiDB-lite"/>
    </source>
</evidence>
<feature type="compositionally biased region" description="Basic and acidic residues" evidence="1">
    <location>
        <begin position="673"/>
        <end position="689"/>
    </location>
</feature>
<dbReference type="InterPro" id="IPR013087">
    <property type="entry name" value="Znf_C2H2_type"/>
</dbReference>
<protein>
    <submittedName>
        <fullName evidence="3">Oidioi.mRNA.OKI2018_I69.chr1.g2647.t1.cds</fullName>
    </submittedName>
</protein>
<gene>
    <name evidence="3" type="ORF">OKIOD_LOCUS11412</name>
</gene>
<dbReference type="Proteomes" id="UP001158576">
    <property type="component" value="Chromosome 1"/>
</dbReference>
<feature type="compositionally biased region" description="Basic and acidic residues" evidence="1">
    <location>
        <begin position="1372"/>
        <end position="1390"/>
    </location>
</feature>
<feature type="region of interest" description="Disordered" evidence="1">
    <location>
        <begin position="1365"/>
        <end position="1519"/>
    </location>
</feature>
<feature type="region of interest" description="Disordered" evidence="1">
    <location>
        <begin position="495"/>
        <end position="516"/>
    </location>
</feature>
<accession>A0ABN7SRN1</accession>
<keyword evidence="4" id="KW-1185">Reference proteome</keyword>
<dbReference type="PROSITE" id="PS00028">
    <property type="entry name" value="ZINC_FINGER_C2H2_1"/>
    <property type="match status" value="1"/>
</dbReference>
<feature type="compositionally biased region" description="Basic residues" evidence="1">
    <location>
        <begin position="1188"/>
        <end position="1199"/>
    </location>
</feature>
<evidence type="ECO:0000259" key="2">
    <source>
        <dbReference type="PROSITE" id="PS00028"/>
    </source>
</evidence>
<feature type="compositionally biased region" description="Polar residues" evidence="1">
    <location>
        <begin position="1505"/>
        <end position="1519"/>
    </location>
</feature>